<dbReference type="InterPro" id="IPR054319">
    <property type="entry name" value="PspC-rel_ToastRack"/>
</dbReference>
<dbReference type="Proteomes" id="UP000244956">
    <property type="component" value="Unassembled WGS sequence"/>
</dbReference>
<dbReference type="Pfam" id="PF22571">
    <property type="entry name" value="LiaI-LiaF-TM_PspC"/>
    <property type="match status" value="1"/>
</dbReference>
<evidence type="ECO:0000256" key="4">
    <source>
        <dbReference type="ARBA" id="ARBA00022989"/>
    </source>
</evidence>
<dbReference type="Pfam" id="PF22744">
    <property type="entry name" value="Toast-rack_PspC-Cterm"/>
    <property type="match status" value="1"/>
</dbReference>
<proteinExistence type="predicted"/>
<protein>
    <submittedName>
        <fullName evidence="11">Uncharacterized protein</fullName>
    </submittedName>
</protein>
<comment type="caution">
    <text evidence="11">The sequence shown here is derived from an EMBL/GenBank/DDBJ whole genome shotgun (WGS) entry which is preliminary data.</text>
</comment>
<feature type="domain" description="Phage shock protein PspC N-terminal" evidence="8">
    <location>
        <begin position="107"/>
        <end position="164"/>
    </location>
</feature>
<reference evidence="11 12" key="1">
    <citation type="submission" date="2018-05" db="EMBL/GenBank/DDBJ databases">
        <title>Marinilabilia rubrum sp. nov., isolated from saltern sediment.</title>
        <authorList>
            <person name="Zhang R."/>
        </authorList>
    </citation>
    <scope>NUCLEOTIDE SEQUENCE [LARGE SCALE GENOMIC DNA]</scope>
    <source>
        <strain evidence="11 12">WTE16</strain>
    </source>
</reference>
<accession>A0A2U2BBL5</accession>
<sequence length="466" mass="52003">MKKTIHINLAGHAFSIEEDAFDRLDAYLKAVKATLGESDEANETLEDINLRIAELFRGVHPDAGSAITLSDVEEIIKTLGDPGDYEAPDDPDEQKEKKETFEPPVRKQLFRDPDNRFLGGVCGGLGNYFGTDPLLFRLLFILATLFYGTSLLAYVILWIAIPKAVTVQQRIMMMGGAPGSENWRRRQTTRNNGTEVMNGILRVLAVVFGVILIITSFVSLMGLIFTFSLTDLLFGTILNHSTWIPELGSLFLLPDQQWGAFIGLALTLGIPMLVIFYLGMHLVFQFKKGGPAFLITSLILWLAGIGLIAYTGVSVASGFANKVDVEERKTLEIPASDTIYIEPNKASLKLGDGHHVFSNDGVSIKRRNNELVLVGTPDIDVIRSEGDFRITIRKEARGKDGERAMKNANMIEYFFLQNDSVLLLDRYFSVQNLAMMRKQEVDVTIQVPEDKEVKIADEFKYLIDID</sequence>
<dbReference type="EMBL" id="QEWP01000003">
    <property type="protein sequence ID" value="PWE00456.1"/>
    <property type="molecule type" value="Genomic_DNA"/>
</dbReference>
<evidence type="ECO:0000259" key="9">
    <source>
        <dbReference type="Pfam" id="PF22571"/>
    </source>
</evidence>
<feature type="compositionally biased region" description="Basic and acidic residues" evidence="6">
    <location>
        <begin position="94"/>
        <end position="105"/>
    </location>
</feature>
<name>A0A2U2BBL5_9BACT</name>
<feature type="domain" description="PspC-related ToastRack" evidence="10">
    <location>
        <begin position="388"/>
        <end position="459"/>
    </location>
</feature>
<evidence type="ECO:0000256" key="5">
    <source>
        <dbReference type="ARBA" id="ARBA00023136"/>
    </source>
</evidence>
<comment type="subcellular location">
    <subcellularLocation>
        <location evidence="1">Cell membrane</location>
        <topology evidence="1">Single-pass membrane protein</topology>
    </subcellularLocation>
</comment>
<evidence type="ECO:0000256" key="1">
    <source>
        <dbReference type="ARBA" id="ARBA00004162"/>
    </source>
</evidence>
<evidence type="ECO:0000259" key="10">
    <source>
        <dbReference type="Pfam" id="PF22744"/>
    </source>
</evidence>
<dbReference type="PANTHER" id="PTHR33885:SF3">
    <property type="entry name" value="PHAGE SHOCK PROTEIN C"/>
    <property type="match status" value="1"/>
</dbReference>
<keyword evidence="5 7" id="KW-0472">Membrane</keyword>
<keyword evidence="2" id="KW-1003">Cell membrane</keyword>
<feature type="transmembrane region" description="Helical" evidence="7">
    <location>
        <begin position="200"/>
        <end position="225"/>
    </location>
</feature>
<feature type="compositionally biased region" description="Acidic residues" evidence="6">
    <location>
        <begin position="83"/>
        <end position="93"/>
    </location>
</feature>
<feature type="region of interest" description="Disordered" evidence="6">
    <location>
        <begin position="80"/>
        <end position="105"/>
    </location>
</feature>
<evidence type="ECO:0000256" key="6">
    <source>
        <dbReference type="SAM" id="MobiDB-lite"/>
    </source>
</evidence>
<keyword evidence="12" id="KW-1185">Reference proteome</keyword>
<feature type="transmembrane region" description="Helical" evidence="7">
    <location>
        <begin position="292"/>
        <end position="313"/>
    </location>
</feature>
<dbReference type="AlphaFoldDB" id="A0A2U2BBL5"/>
<dbReference type="InterPro" id="IPR054321">
    <property type="entry name" value="PspC-rel_TM"/>
</dbReference>
<evidence type="ECO:0000259" key="8">
    <source>
        <dbReference type="Pfam" id="PF04024"/>
    </source>
</evidence>
<dbReference type="Pfam" id="PF04024">
    <property type="entry name" value="PspC"/>
    <property type="match status" value="1"/>
</dbReference>
<gene>
    <name evidence="11" type="ORF">DDZ16_05875</name>
</gene>
<feature type="transmembrane region" description="Helical" evidence="7">
    <location>
        <begin position="134"/>
        <end position="161"/>
    </location>
</feature>
<dbReference type="OrthoDB" id="5772680at2"/>
<dbReference type="InterPro" id="IPR007168">
    <property type="entry name" value="Phageshock_PspC_N"/>
</dbReference>
<feature type="domain" description="PspC-related transmembrane region" evidence="9">
    <location>
        <begin position="194"/>
        <end position="319"/>
    </location>
</feature>
<evidence type="ECO:0000256" key="3">
    <source>
        <dbReference type="ARBA" id="ARBA00022692"/>
    </source>
</evidence>
<evidence type="ECO:0000313" key="11">
    <source>
        <dbReference type="EMBL" id="PWE00456.1"/>
    </source>
</evidence>
<organism evidence="11 12">
    <name type="scientific">Marinilabilia rubra</name>
    <dbReference type="NCBI Taxonomy" id="2162893"/>
    <lineage>
        <taxon>Bacteria</taxon>
        <taxon>Pseudomonadati</taxon>
        <taxon>Bacteroidota</taxon>
        <taxon>Bacteroidia</taxon>
        <taxon>Marinilabiliales</taxon>
        <taxon>Marinilabiliaceae</taxon>
        <taxon>Marinilabilia</taxon>
    </lineage>
</organism>
<dbReference type="PANTHER" id="PTHR33885">
    <property type="entry name" value="PHAGE SHOCK PROTEIN C"/>
    <property type="match status" value="1"/>
</dbReference>
<dbReference type="InterPro" id="IPR052027">
    <property type="entry name" value="PspC"/>
</dbReference>
<evidence type="ECO:0000313" key="12">
    <source>
        <dbReference type="Proteomes" id="UP000244956"/>
    </source>
</evidence>
<evidence type="ECO:0000256" key="2">
    <source>
        <dbReference type="ARBA" id="ARBA00022475"/>
    </source>
</evidence>
<keyword evidence="4 7" id="KW-1133">Transmembrane helix</keyword>
<keyword evidence="3 7" id="KW-0812">Transmembrane</keyword>
<feature type="transmembrane region" description="Helical" evidence="7">
    <location>
        <begin position="258"/>
        <end position="280"/>
    </location>
</feature>
<dbReference type="RefSeq" id="WP_109263495.1">
    <property type="nucleotide sequence ID" value="NZ_QEWP01000003.1"/>
</dbReference>
<dbReference type="GO" id="GO:0005886">
    <property type="term" value="C:plasma membrane"/>
    <property type="evidence" value="ECO:0007669"/>
    <property type="project" value="UniProtKB-SubCell"/>
</dbReference>
<evidence type="ECO:0000256" key="7">
    <source>
        <dbReference type="SAM" id="Phobius"/>
    </source>
</evidence>